<dbReference type="GO" id="GO:0005829">
    <property type="term" value="C:cytosol"/>
    <property type="evidence" value="ECO:0007669"/>
    <property type="project" value="TreeGrafter"/>
</dbReference>
<dbReference type="PANTHER" id="PTHR11469:SF1">
    <property type="entry name" value="GLUCOSE-6-PHOSPHATE ISOMERASE"/>
    <property type="match status" value="1"/>
</dbReference>
<dbReference type="NCBIfam" id="NF001211">
    <property type="entry name" value="PRK00179.1"/>
    <property type="match status" value="1"/>
</dbReference>
<gene>
    <name evidence="9" type="ORF">LAMO00422_LOCUS1800</name>
</gene>
<dbReference type="InterPro" id="IPR023096">
    <property type="entry name" value="G6P_Isomerase_C"/>
</dbReference>
<dbReference type="PRINTS" id="PR00662">
    <property type="entry name" value="G6PISOMERASE"/>
</dbReference>
<evidence type="ECO:0000256" key="5">
    <source>
        <dbReference type="ARBA" id="ARBA00023152"/>
    </source>
</evidence>
<dbReference type="GO" id="GO:0006094">
    <property type="term" value="P:gluconeogenesis"/>
    <property type="evidence" value="ECO:0007669"/>
    <property type="project" value="UniProtKB-KW"/>
</dbReference>
<keyword evidence="5 8" id="KW-0324">Glycolysis</keyword>
<comment type="pathway">
    <text evidence="1 8">Carbohydrate degradation; glycolysis; D-glyceraldehyde 3-phosphate and glycerone phosphate from D-glucose: step 2/4.</text>
</comment>
<dbReference type="HAMAP" id="MF_00473">
    <property type="entry name" value="G6P_isomerase"/>
    <property type="match status" value="1"/>
</dbReference>
<dbReference type="InterPro" id="IPR035482">
    <property type="entry name" value="SIS_PGI_2"/>
</dbReference>
<organism evidence="9">
    <name type="scientific">Amorphochlora amoebiformis</name>
    <dbReference type="NCBI Taxonomy" id="1561963"/>
    <lineage>
        <taxon>Eukaryota</taxon>
        <taxon>Sar</taxon>
        <taxon>Rhizaria</taxon>
        <taxon>Cercozoa</taxon>
        <taxon>Chlorarachniophyceae</taxon>
        <taxon>Amorphochlora</taxon>
    </lineage>
</organism>
<evidence type="ECO:0000256" key="3">
    <source>
        <dbReference type="ARBA" id="ARBA00011952"/>
    </source>
</evidence>
<dbReference type="UniPathway" id="UPA00109">
    <property type="reaction ID" value="UER00181"/>
</dbReference>
<evidence type="ECO:0000256" key="2">
    <source>
        <dbReference type="ARBA" id="ARBA00006604"/>
    </source>
</evidence>
<dbReference type="PROSITE" id="PS00765">
    <property type="entry name" value="P_GLUCOSE_ISOMERASE_1"/>
    <property type="match status" value="1"/>
</dbReference>
<dbReference type="GO" id="GO:0004347">
    <property type="term" value="F:glucose-6-phosphate isomerase activity"/>
    <property type="evidence" value="ECO:0007669"/>
    <property type="project" value="UniProtKB-EC"/>
</dbReference>
<dbReference type="GO" id="GO:0097367">
    <property type="term" value="F:carbohydrate derivative binding"/>
    <property type="evidence" value="ECO:0007669"/>
    <property type="project" value="InterPro"/>
</dbReference>
<dbReference type="EMBL" id="HBEM01002520">
    <property type="protein sequence ID" value="CAD8431712.1"/>
    <property type="molecule type" value="Transcribed_RNA"/>
</dbReference>
<dbReference type="SUPFAM" id="SSF53697">
    <property type="entry name" value="SIS domain"/>
    <property type="match status" value="1"/>
</dbReference>
<evidence type="ECO:0000313" key="9">
    <source>
        <dbReference type="EMBL" id="CAD8431712.1"/>
    </source>
</evidence>
<dbReference type="Gene3D" id="1.10.1390.10">
    <property type="match status" value="1"/>
</dbReference>
<dbReference type="CDD" id="cd05016">
    <property type="entry name" value="SIS_PGI_2"/>
    <property type="match status" value="1"/>
</dbReference>
<evidence type="ECO:0000256" key="4">
    <source>
        <dbReference type="ARBA" id="ARBA00022432"/>
    </source>
</evidence>
<dbReference type="InterPro" id="IPR018189">
    <property type="entry name" value="Phosphoglucose_isomerase_CS"/>
</dbReference>
<evidence type="ECO:0000256" key="1">
    <source>
        <dbReference type="ARBA" id="ARBA00004926"/>
    </source>
</evidence>
<dbReference type="Pfam" id="PF00342">
    <property type="entry name" value="PGI"/>
    <property type="match status" value="1"/>
</dbReference>
<dbReference type="GO" id="GO:0051156">
    <property type="term" value="P:glucose 6-phosphate metabolic process"/>
    <property type="evidence" value="ECO:0007669"/>
    <property type="project" value="TreeGrafter"/>
</dbReference>
<dbReference type="InterPro" id="IPR046348">
    <property type="entry name" value="SIS_dom_sf"/>
</dbReference>
<evidence type="ECO:0000256" key="7">
    <source>
        <dbReference type="ARBA" id="ARBA00029321"/>
    </source>
</evidence>
<dbReference type="InterPro" id="IPR001672">
    <property type="entry name" value="G6P_Isomerase"/>
</dbReference>
<reference evidence="9" key="1">
    <citation type="submission" date="2021-01" db="EMBL/GenBank/DDBJ databases">
        <authorList>
            <person name="Corre E."/>
            <person name="Pelletier E."/>
            <person name="Niang G."/>
            <person name="Scheremetjew M."/>
            <person name="Finn R."/>
            <person name="Kale V."/>
            <person name="Holt S."/>
            <person name="Cochrane G."/>
            <person name="Meng A."/>
            <person name="Brown T."/>
            <person name="Cohen L."/>
        </authorList>
    </citation>
    <scope>NUCLEOTIDE SEQUENCE</scope>
    <source>
        <strain evidence="9">CCMP2058</strain>
    </source>
</reference>
<evidence type="ECO:0000256" key="8">
    <source>
        <dbReference type="RuleBase" id="RU000612"/>
    </source>
</evidence>
<dbReference type="PROSITE" id="PS00174">
    <property type="entry name" value="P_GLUCOSE_ISOMERASE_2"/>
    <property type="match status" value="1"/>
</dbReference>
<dbReference type="PANTHER" id="PTHR11469">
    <property type="entry name" value="GLUCOSE-6-PHOSPHATE ISOMERASE"/>
    <property type="match status" value="1"/>
</dbReference>
<dbReference type="CDD" id="cd05015">
    <property type="entry name" value="SIS_PGI_1"/>
    <property type="match status" value="1"/>
</dbReference>
<name>A0A7S0CTX8_9EUKA</name>
<dbReference type="FunFam" id="3.40.50.10490:FF:000031">
    <property type="entry name" value="Glucose-6-phosphate isomerase"/>
    <property type="match status" value="1"/>
</dbReference>
<protein>
    <recommendedName>
        <fullName evidence="3 8">Glucose-6-phosphate isomerase</fullName>
        <ecNumber evidence="3 8">5.3.1.9</ecNumber>
    </recommendedName>
</protein>
<dbReference type="InterPro" id="IPR035476">
    <property type="entry name" value="SIS_PGI_1"/>
</dbReference>
<keyword evidence="4 8" id="KW-0312">Gluconeogenesis</keyword>
<accession>A0A7S0CTX8</accession>
<proteinExistence type="inferred from homology"/>
<evidence type="ECO:0000256" key="6">
    <source>
        <dbReference type="ARBA" id="ARBA00023235"/>
    </source>
</evidence>
<dbReference type="Gene3D" id="3.40.50.10490">
    <property type="entry name" value="Glucose-6-phosphate isomerase like protein, domain 1"/>
    <property type="match status" value="2"/>
</dbReference>
<comment type="catalytic activity">
    <reaction evidence="7 8">
        <text>alpha-D-glucose 6-phosphate = beta-D-fructose 6-phosphate</text>
        <dbReference type="Rhea" id="RHEA:11816"/>
        <dbReference type="ChEBI" id="CHEBI:57634"/>
        <dbReference type="ChEBI" id="CHEBI:58225"/>
        <dbReference type="EC" id="5.3.1.9"/>
    </reaction>
</comment>
<dbReference type="GO" id="GO:0006096">
    <property type="term" value="P:glycolytic process"/>
    <property type="evidence" value="ECO:0007669"/>
    <property type="project" value="UniProtKB-UniPathway"/>
</dbReference>
<dbReference type="GO" id="GO:0048029">
    <property type="term" value="F:monosaccharide binding"/>
    <property type="evidence" value="ECO:0007669"/>
    <property type="project" value="TreeGrafter"/>
</dbReference>
<comment type="similarity">
    <text evidence="2 8">Belongs to the GPI family.</text>
</comment>
<keyword evidence="6 8" id="KW-0413">Isomerase</keyword>
<sequence>MPTKKIPHLKQLMEDQKRVEAMTATFEGLFLDYSRQCATSKTMELLFDLALKAGVLEKFKEMASGKKINTTEGRAVMHMALRADPTDKFEVDGKDVVKPVHEVLSKIKAFSEKVRSGAWKGSTGKPITNIVAVGIGGSYLGAEFVAEALSTGPAAKGAEGRTLRFLANVDPVAVERALRGLKAESTMVVVISKTFTTAETMLNARTLRKWIVDSLGEKAVPLHMIACSASPEKVKAFGINPNNMFTFWSWVGGRYSVSSAVGMMPLALHYGFDTCREFLKGLRSVDRHLLSAPPRNNLPLIMGLLGVWNSSFLGHKTRAIACYAQAMLKFAPHIQQVDMESNGKRVSLEGITLPYSTGEVNFGEPGTNGQHSFYQLFHQGQVVPVDFIGFIKSNYAIDNTKTGETVSNHDELMSNFFAQPDALAYGKGPEELKKEGVAELLIPHKTFPGNRPSNMLLVDSLTPYSVGQMLGLYEHRTGVQGFIWGINSFDQFGVELGKVLGKKVRKQLQESRQEGAKVAGFNASTTKMLQMFLAGEKKESKL</sequence>
<dbReference type="PROSITE" id="PS51463">
    <property type="entry name" value="P_GLUCOSE_ISOMERASE_3"/>
    <property type="match status" value="1"/>
</dbReference>
<dbReference type="EC" id="5.3.1.9" evidence="3 8"/>
<dbReference type="AlphaFoldDB" id="A0A7S0CTX8"/>